<name>A0A3N4JB99_9PEZI</name>
<keyword evidence="2" id="KW-1185">Reference proteome</keyword>
<dbReference type="EMBL" id="ML120505">
    <property type="protein sequence ID" value="RPA91094.1"/>
    <property type="molecule type" value="Genomic_DNA"/>
</dbReference>
<dbReference type="AlphaFoldDB" id="A0A3N4JB99"/>
<reference evidence="1 2" key="1">
    <citation type="journal article" date="2018" name="Nat. Ecol. Evol.">
        <title>Pezizomycetes genomes reveal the molecular basis of ectomycorrhizal truffle lifestyle.</title>
        <authorList>
            <person name="Murat C."/>
            <person name="Payen T."/>
            <person name="Noel B."/>
            <person name="Kuo A."/>
            <person name="Morin E."/>
            <person name="Chen J."/>
            <person name="Kohler A."/>
            <person name="Krizsan K."/>
            <person name="Balestrini R."/>
            <person name="Da Silva C."/>
            <person name="Montanini B."/>
            <person name="Hainaut M."/>
            <person name="Levati E."/>
            <person name="Barry K.W."/>
            <person name="Belfiori B."/>
            <person name="Cichocki N."/>
            <person name="Clum A."/>
            <person name="Dockter R.B."/>
            <person name="Fauchery L."/>
            <person name="Guy J."/>
            <person name="Iotti M."/>
            <person name="Le Tacon F."/>
            <person name="Lindquist E.A."/>
            <person name="Lipzen A."/>
            <person name="Malagnac F."/>
            <person name="Mello A."/>
            <person name="Molinier V."/>
            <person name="Miyauchi S."/>
            <person name="Poulain J."/>
            <person name="Riccioni C."/>
            <person name="Rubini A."/>
            <person name="Sitrit Y."/>
            <person name="Splivallo R."/>
            <person name="Traeger S."/>
            <person name="Wang M."/>
            <person name="Zifcakova L."/>
            <person name="Wipf D."/>
            <person name="Zambonelli A."/>
            <person name="Paolocci F."/>
            <person name="Nowrousian M."/>
            <person name="Ottonello S."/>
            <person name="Baldrian P."/>
            <person name="Spatafora J.W."/>
            <person name="Henrissat B."/>
            <person name="Nagy L.G."/>
            <person name="Aury J.M."/>
            <person name="Wincker P."/>
            <person name="Grigoriev I.V."/>
            <person name="Bonfante P."/>
            <person name="Martin F.M."/>
        </authorList>
    </citation>
    <scope>NUCLEOTIDE SEQUENCE [LARGE SCALE GENOMIC DNA]</scope>
    <source>
        <strain evidence="1 2">120613-1</strain>
    </source>
</reference>
<proteinExistence type="predicted"/>
<protein>
    <submittedName>
        <fullName evidence="1">Uncharacterized protein</fullName>
    </submittedName>
</protein>
<gene>
    <name evidence="1" type="ORF">L873DRAFT_1795110</name>
</gene>
<dbReference type="Proteomes" id="UP000276215">
    <property type="component" value="Unassembled WGS sequence"/>
</dbReference>
<sequence>MVFTGEFLPSLKTDISTSTHLLMPIRYVSRSPSCQPSNGISHTLLASVSAKLPATIELVFTGKFLLTLKTDISMPRCSLMPIRYVPKSPQCQPSNAPSHILLASVPGKL</sequence>
<organism evidence="1 2">
    <name type="scientific">Choiromyces venosus 120613-1</name>
    <dbReference type="NCBI Taxonomy" id="1336337"/>
    <lineage>
        <taxon>Eukaryota</taxon>
        <taxon>Fungi</taxon>
        <taxon>Dikarya</taxon>
        <taxon>Ascomycota</taxon>
        <taxon>Pezizomycotina</taxon>
        <taxon>Pezizomycetes</taxon>
        <taxon>Pezizales</taxon>
        <taxon>Tuberaceae</taxon>
        <taxon>Choiromyces</taxon>
    </lineage>
</organism>
<accession>A0A3N4JB99</accession>
<evidence type="ECO:0000313" key="1">
    <source>
        <dbReference type="EMBL" id="RPA91094.1"/>
    </source>
</evidence>
<evidence type="ECO:0000313" key="2">
    <source>
        <dbReference type="Proteomes" id="UP000276215"/>
    </source>
</evidence>